<reference evidence="2 3" key="1">
    <citation type="journal article" date="2009" name="Int. J. Syst. Evol. Microbiol.">
        <title>Nocardioides caeni sp. nov., isolated from wastewater.</title>
        <authorList>
            <person name="Yoon J.H."/>
            <person name="Kang S.J."/>
            <person name="Park S."/>
            <person name="Kim W."/>
            <person name="Oh T.K."/>
        </authorList>
    </citation>
    <scope>NUCLEOTIDE SEQUENCE [LARGE SCALE GENOMIC DNA]</scope>
    <source>
        <strain evidence="2 3">DSM 23134</strain>
    </source>
</reference>
<feature type="region of interest" description="Disordered" evidence="1">
    <location>
        <begin position="1"/>
        <end position="40"/>
    </location>
</feature>
<proteinExistence type="predicted"/>
<dbReference type="RefSeq" id="WP_136562833.1">
    <property type="nucleotide sequence ID" value="NZ_BAABLS010000010.1"/>
</dbReference>
<dbReference type="Proteomes" id="UP000307087">
    <property type="component" value="Unassembled WGS sequence"/>
</dbReference>
<comment type="caution">
    <text evidence="2">The sequence shown here is derived from an EMBL/GenBank/DDBJ whole genome shotgun (WGS) entry which is preliminary data.</text>
</comment>
<keyword evidence="3" id="KW-1185">Reference proteome</keyword>
<name>A0A4S8NBX0_9ACTN</name>
<organism evidence="2 3">
    <name type="scientific">Nocardioides caeni</name>
    <dbReference type="NCBI Taxonomy" id="574700"/>
    <lineage>
        <taxon>Bacteria</taxon>
        <taxon>Bacillati</taxon>
        <taxon>Actinomycetota</taxon>
        <taxon>Actinomycetes</taxon>
        <taxon>Propionibacteriales</taxon>
        <taxon>Nocardioidaceae</taxon>
        <taxon>Nocardioides</taxon>
    </lineage>
</organism>
<evidence type="ECO:0000313" key="2">
    <source>
        <dbReference type="EMBL" id="THV13371.1"/>
    </source>
</evidence>
<gene>
    <name evidence="2" type="ORF">E9934_10440</name>
</gene>
<accession>A0A4S8NBX0</accession>
<protein>
    <submittedName>
        <fullName evidence="2">Uncharacterized protein</fullName>
    </submittedName>
</protein>
<sequence>MTGPDSGAAPDHAEVEDRQVLPPTDSVDATDQPCPHCGHDPIDDVSALEAITAAKNMIVRRQATIDAYYDAFDQVWTLSAPSNWRRSLRGLLNAGLPRSAMVDAARIALDADHVPTSRRFVYFMGAARNRLRDMDGYALERMLREL</sequence>
<dbReference type="EMBL" id="STGW01000005">
    <property type="protein sequence ID" value="THV13371.1"/>
    <property type="molecule type" value="Genomic_DNA"/>
</dbReference>
<evidence type="ECO:0000313" key="3">
    <source>
        <dbReference type="Proteomes" id="UP000307087"/>
    </source>
</evidence>
<dbReference type="AlphaFoldDB" id="A0A4S8NBX0"/>
<evidence type="ECO:0000256" key="1">
    <source>
        <dbReference type="SAM" id="MobiDB-lite"/>
    </source>
</evidence>